<organism evidence="5 6">
    <name type="scientific">Musa troglodytarum</name>
    <name type="common">fe'i banana</name>
    <dbReference type="NCBI Taxonomy" id="320322"/>
    <lineage>
        <taxon>Eukaryota</taxon>
        <taxon>Viridiplantae</taxon>
        <taxon>Streptophyta</taxon>
        <taxon>Embryophyta</taxon>
        <taxon>Tracheophyta</taxon>
        <taxon>Spermatophyta</taxon>
        <taxon>Magnoliopsida</taxon>
        <taxon>Liliopsida</taxon>
        <taxon>Zingiberales</taxon>
        <taxon>Musaceae</taxon>
        <taxon>Musa</taxon>
    </lineage>
</organism>
<dbReference type="SUPFAM" id="SSF48239">
    <property type="entry name" value="Terpenoid cyclases/Protein prenyltransferases"/>
    <property type="match status" value="1"/>
</dbReference>
<dbReference type="InterPro" id="IPR008930">
    <property type="entry name" value="Terpenoid_cyclase/PrenylTrfase"/>
</dbReference>
<evidence type="ECO:0000259" key="4">
    <source>
        <dbReference type="Pfam" id="PF03936"/>
    </source>
</evidence>
<dbReference type="InterPro" id="IPR005630">
    <property type="entry name" value="Terpene_synthase_metal-bd"/>
</dbReference>
<dbReference type="Pfam" id="PF03936">
    <property type="entry name" value="Terpene_synth_C"/>
    <property type="match status" value="1"/>
</dbReference>
<evidence type="ECO:0000313" key="5">
    <source>
        <dbReference type="EMBL" id="URE19452.1"/>
    </source>
</evidence>
<protein>
    <submittedName>
        <fullName evidence="5">Myrcene synthase, chloroplastic</fullName>
    </submittedName>
</protein>
<dbReference type="Gene3D" id="1.10.600.10">
    <property type="entry name" value="Farnesyl Diphosphate Synthase"/>
    <property type="match status" value="1"/>
</dbReference>
<dbReference type="SUPFAM" id="SSF48576">
    <property type="entry name" value="Terpenoid synthases"/>
    <property type="match status" value="1"/>
</dbReference>
<dbReference type="GO" id="GO:0000287">
    <property type="term" value="F:magnesium ion binding"/>
    <property type="evidence" value="ECO:0007669"/>
    <property type="project" value="InterPro"/>
</dbReference>
<dbReference type="PANTHER" id="PTHR31225:SF252">
    <property type="entry name" value="TERPENE SYNTHASE 12-RELATED"/>
    <property type="match status" value="1"/>
</dbReference>
<sequence>MDFTTKHLKNLMEEVYLEPPFREHVAHALEHPLNWRMERIETRWFIEACQRVATVNPLLLELAKLDFNLVQSIHKRELGKLSRWWTDLGLAQWLPFFRDRLTENYFWTVGWAFEPQFWSFSEMQTKNMEADITFLMGEIKNQVVLSFIQLIKL</sequence>
<comment type="cofactor">
    <cofactor evidence="1">
        <name>Mg(2+)</name>
        <dbReference type="ChEBI" id="CHEBI:18420"/>
    </cofactor>
</comment>
<dbReference type="InterPro" id="IPR050148">
    <property type="entry name" value="Terpene_synthase-like"/>
</dbReference>
<feature type="domain" description="Terpene synthase metal-binding" evidence="4">
    <location>
        <begin position="87"/>
        <end position="128"/>
    </location>
</feature>
<keyword evidence="2" id="KW-0479">Metal-binding</keyword>
<evidence type="ECO:0000256" key="2">
    <source>
        <dbReference type="ARBA" id="ARBA00022723"/>
    </source>
</evidence>
<dbReference type="Gene3D" id="1.50.10.130">
    <property type="entry name" value="Terpene synthase, N-terminal domain"/>
    <property type="match status" value="1"/>
</dbReference>
<dbReference type="InterPro" id="IPR008949">
    <property type="entry name" value="Isoprenoid_synthase_dom_sf"/>
</dbReference>
<evidence type="ECO:0000256" key="1">
    <source>
        <dbReference type="ARBA" id="ARBA00001946"/>
    </source>
</evidence>
<proteinExistence type="predicted"/>
<dbReference type="PANTHER" id="PTHR31225">
    <property type="entry name" value="OS04G0344100 PROTEIN-RELATED"/>
    <property type="match status" value="1"/>
</dbReference>
<dbReference type="GO" id="GO:0010333">
    <property type="term" value="F:terpene synthase activity"/>
    <property type="evidence" value="ECO:0007669"/>
    <property type="project" value="InterPro"/>
</dbReference>
<dbReference type="EMBL" id="CP097509">
    <property type="protein sequence ID" value="URE19452.1"/>
    <property type="molecule type" value="Genomic_DNA"/>
</dbReference>
<gene>
    <name evidence="5" type="ORF">MUK42_13364</name>
</gene>
<keyword evidence="3" id="KW-0460">Magnesium</keyword>
<evidence type="ECO:0000256" key="3">
    <source>
        <dbReference type="ARBA" id="ARBA00022842"/>
    </source>
</evidence>
<name>A0A9E7GWP9_9LILI</name>
<evidence type="ECO:0000313" key="6">
    <source>
        <dbReference type="Proteomes" id="UP001055439"/>
    </source>
</evidence>
<keyword evidence="6" id="KW-1185">Reference proteome</keyword>
<dbReference type="GO" id="GO:0016114">
    <property type="term" value="P:terpenoid biosynthetic process"/>
    <property type="evidence" value="ECO:0007669"/>
    <property type="project" value="InterPro"/>
</dbReference>
<reference evidence="5" key="1">
    <citation type="submission" date="2022-05" db="EMBL/GenBank/DDBJ databases">
        <title>The Musa troglodytarum L. genome provides insights into the mechanism of non-climacteric behaviour and enrichment of carotenoids.</title>
        <authorList>
            <person name="Wang J."/>
        </authorList>
    </citation>
    <scope>NUCLEOTIDE SEQUENCE</scope>
    <source>
        <tissue evidence="5">Leaf</tissue>
    </source>
</reference>
<dbReference type="Proteomes" id="UP001055439">
    <property type="component" value="Chromosome 7"/>
</dbReference>
<dbReference type="InterPro" id="IPR036965">
    <property type="entry name" value="Terpene_synth_N_sf"/>
</dbReference>
<accession>A0A9E7GWP9</accession>
<dbReference type="OrthoDB" id="746449at2759"/>
<dbReference type="AlphaFoldDB" id="A0A9E7GWP9"/>